<accession>A0A016SPV5</accession>
<protein>
    <submittedName>
        <fullName evidence="1">Uncharacterized protein</fullName>
    </submittedName>
</protein>
<gene>
    <name evidence="1" type="primary">Acey_s0194.g1420</name>
    <name evidence="1" type="ORF">Y032_0194g1420</name>
</gene>
<dbReference type="EMBL" id="JARK01001530">
    <property type="protein sequence ID" value="EYB92392.1"/>
    <property type="molecule type" value="Genomic_DNA"/>
</dbReference>
<reference evidence="2" key="1">
    <citation type="journal article" date="2015" name="Nat. Genet.">
        <title>The genome and transcriptome of the zoonotic hookworm Ancylostoma ceylanicum identify infection-specific gene families.</title>
        <authorList>
            <person name="Schwarz E.M."/>
            <person name="Hu Y."/>
            <person name="Antoshechkin I."/>
            <person name="Miller M.M."/>
            <person name="Sternberg P.W."/>
            <person name="Aroian R.V."/>
        </authorList>
    </citation>
    <scope>NUCLEOTIDE SEQUENCE</scope>
    <source>
        <strain evidence="2">HY135</strain>
    </source>
</reference>
<sequence length="77" mass="8937">MLRVLHSVSLRYARYLVVKTWRSSPSWARKSVPHACMLPALPQMVTISHLTVLEDRRTCDHRPKCGDEMCRHLTLPP</sequence>
<keyword evidence="2" id="KW-1185">Reference proteome</keyword>
<organism evidence="1 2">
    <name type="scientific">Ancylostoma ceylanicum</name>
    <dbReference type="NCBI Taxonomy" id="53326"/>
    <lineage>
        <taxon>Eukaryota</taxon>
        <taxon>Metazoa</taxon>
        <taxon>Ecdysozoa</taxon>
        <taxon>Nematoda</taxon>
        <taxon>Chromadorea</taxon>
        <taxon>Rhabditida</taxon>
        <taxon>Rhabditina</taxon>
        <taxon>Rhabditomorpha</taxon>
        <taxon>Strongyloidea</taxon>
        <taxon>Ancylostomatidae</taxon>
        <taxon>Ancylostomatinae</taxon>
        <taxon>Ancylostoma</taxon>
    </lineage>
</organism>
<dbReference type="AlphaFoldDB" id="A0A016SPV5"/>
<evidence type="ECO:0000313" key="1">
    <source>
        <dbReference type="EMBL" id="EYB92392.1"/>
    </source>
</evidence>
<name>A0A016SPV5_9BILA</name>
<dbReference type="Proteomes" id="UP000024635">
    <property type="component" value="Unassembled WGS sequence"/>
</dbReference>
<proteinExistence type="predicted"/>
<comment type="caution">
    <text evidence="1">The sequence shown here is derived from an EMBL/GenBank/DDBJ whole genome shotgun (WGS) entry which is preliminary data.</text>
</comment>
<evidence type="ECO:0000313" key="2">
    <source>
        <dbReference type="Proteomes" id="UP000024635"/>
    </source>
</evidence>